<dbReference type="AlphaFoldDB" id="A0AAW8M3I2"/>
<dbReference type="PIRSF" id="PIRSF000390">
    <property type="entry name" value="PLP_StrS"/>
    <property type="match status" value="1"/>
</dbReference>
<evidence type="ECO:0000256" key="4">
    <source>
        <dbReference type="PIRSR" id="PIRSR000390-2"/>
    </source>
</evidence>
<dbReference type="InterPro" id="IPR015424">
    <property type="entry name" value="PyrdxlP-dep_Trfase"/>
</dbReference>
<evidence type="ECO:0000313" key="7">
    <source>
        <dbReference type="Proteomes" id="UP001252613"/>
    </source>
</evidence>
<proteinExistence type="inferred from homology"/>
<gene>
    <name evidence="6" type="ORF">J2W43_000208</name>
</gene>
<evidence type="ECO:0000256" key="2">
    <source>
        <dbReference type="ARBA" id="ARBA00037999"/>
    </source>
</evidence>
<name>A0AAW8M3I2_9PSED</name>
<dbReference type="SUPFAM" id="SSF53383">
    <property type="entry name" value="PLP-dependent transferases"/>
    <property type="match status" value="1"/>
</dbReference>
<accession>A0AAW8M3I2</accession>
<dbReference type="RefSeq" id="WP_310355618.1">
    <property type="nucleotide sequence ID" value="NZ_JAVDVC010000001.1"/>
</dbReference>
<dbReference type="PANTHER" id="PTHR30244">
    <property type="entry name" value="TRANSAMINASE"/>
    <property type="match status" value="1"/>
</dbReference>
<dbReference type="EMBL" id="JAVDVC010000001">
    <property type="protein sequence ID" value="MDR6956245.1"/>
    <property type="molecule type" value="Genomic_DNA"/>
</dbReference>
<evidence type="ECO:0000256" key="3">
    <source>
        <dbReference type="PIRSR" id="PIRSR000390-1"/>
    </source>
</evidence>
<dbReference type="Gene3D" id="3.90.1150.10">
    <property type="entry name" value="Aspartate Aminotransferase, domain 1"/>
    <property type="match status" value="1"/>
</dbReference>
<keyword evidence="1 4" id="KW-0663">Pyridoxal phosphate</keyword>
<organism evidence="6 7">
    <name type="scientific">Pseudomonas brassicacearum</name>
    <dbReference type="NCBI Taxonomy" id="930166"/>
    <lineage>
        <taxon>Bacteria</taxon>
        <taxon>Pseudomonadati</taxon>
        <taxon>Pseudomonadota</taxon>
        <taxon>Gammaproteobacteria</taxon>
        <taxon>Pseudomonadales</taxon>
        <taxon>Pseudomonadaceae</taxon>
        <taxon>Pseudomonas</taxon>
    </lineage>
</organism>
<dbReference type="GO" id="GO:0008483">
    <property type="term" value="F:transaminase activity"/>
    <property type="evidence" value="ECO:0007669"/>
    <property type="project" value="TreeGrafter"/>
</dbReference>
<reference evidence="6" key="1">
    <citation type="submission" date="2023-07" db="EMBL/GenBank/DDBJ databases">
        <title>Sorghum-associated microbial communities from plants grown in Nebraska, USA.</title>
        <authorList>
            <person name="Schachtman D."/>
        </authorList>
    </citation>
    <scope>NUCLEOTIDE SEQUENCE</scope>
    <source>
        <strain evidence="6">3432</strain>
    </source>
</reference>
<feature type="active site" description="Proton acceptor" evidence="3">
    <location>
        <position position="188"/>
    </location>
</feature>
<dbReference type="InterPro" id="IPR020026">
    <property type="entry name" value="PseC"/>
</dbReference>
<dbReference type="InterPro" id="IPR000653">
    <property type="entry name" value="DegT/StrS_aminotransferase"/>
</dbReference>
<dbReference type="Proteomes" id="UP001252613">
    <property type="component" value="Unassembled WGS sequence"/>
</dbReference>
<dbReference type="InterPro" id="IPR015421">
    <property type="entry name" value="PyrdxlP-dep_Trfase_major"/>
</dbReference>
<feature type="modified residue" description="N6-(pyridoxal phosphate)lysine" evidence="4">
    <location>
        <position position="188"/>
    </location>
</feature>
<dbReference type="PANTHER" id="PTHR30244:SF34">
    <property type="entry name" value="DTDP-4-AMINO-4,6-DIDEOXYGALACTOSE TRANSAMINASE"/>
    <property type="match status" value="1"/>
</dbReference>
<dbReference type="InterPro" id="IPR015422">
    <property type="entry name" value="PyrdxlP-dep_Trfase_small"/>
</dbReference>
<protein>
    <submittedName>
        <fullName evidence="6">UDP-4-amino-4, 6-dideoxy-N-acetyl-beta-L-altrosamine transaminase</fullName>
    </submittedName>
</protein>
<dbReference type="NCBIfam" id="TIGR03588">
    <property type="entry name" value="PseC"/>
    <property type="match status" value="1"/>
</dbReference>
<dbReference type="GO" id="GO:0030170">
    <property type="term" value="F:pyridoxal phosphate binding"/>
    <property type="evidence" value="ECO:0007669"/>
    <property type="project" value="TreeGrafter"/>
</dbReference>
<evidence type="ECO:0000313" key="6">
    <source>
        <dbReference type="EMBL" id="MDR6956245.1"/>
    </source>
</evidence>
<comment type="similarity">
    <text evidence="2 5">Belongs to the DegT/DnrJ/EryC1 family.</text>
</comment>
<dbReference type="CDD" id="cd00616">
    <property type="entry name" value="AHBA_syn"/>
    <property type="match status" value="1"/>
</dbReference>
<dbReference type="GO" id="GO:0000271">
    <property type="term" value="P:polysaccharide biosynthetic process"/>
    <property type="evidence" value="ECO:0007669"/>
    <property type="project" value="TreeGrafter"/>
</dbReference>
<evidence type="ECO:0000256" key="5">
    <source>
        <dbReference type="RuleBase" id="RU004508"/>
    </source>
</evidence>
<dbReference type="Pfam" id="PF01041">
    <property type="entry name" value="DegT_DnrJ_EryC1"/>
    <property type="match status" value="1"/>
</dbReference>
<sequence length="386" mass="42739">MIPYGRQNLDQADIDAVVAVLQSDWLTQGPTLEHFEEAMAKRCQAAYAVAVCNATAALHIACLAAGLGAGDRLWTTPNTFLASANCGRYCGALVDFVDIDPLTWNLDACALAAKLEEAERDGTLPKVLVAVAFSGQSCDMRKIAQLSERYGFTVIEDASHAVGASYAGRPVGCGEFASMTVFSFHPVKIITSGEGGMVLTNRPELAQRLQRLRSHGMTRDAQQMTEPSHGPWYYQQVELGFNYRMTDLQAALGLSQLNKLDDFIARRRERVARYNHLLAALPLVLPGLQPEAESAWHLYVVRLQLDSITLGHRQVFEGLRAAGIGVNLHYIPVHLQPYYRDLGFAAGDFPQAERYYAEAISLPMFPTLSDEQQDYVVEQLRRMLEE</sequence>
<evidence type="ECO:0000256" key="1">
    <source>
        <dbReference type="ARBA" id="ARBA00022898"/>
    </source>
</evidence>
<comment type="caution">
    <text evidence="6">The sequence shown here is derived from an EMBL/GenBank/DDBJ whole genome shotgun (WGS) entry which is preliminary data.</text>
</comment>
<dbReference type="Gene3D" id="3.40.640.10">
    <property type="entry name" value="Type I PLP-dependent aspartate aminotransferase-like (Major domain)"/>
    <property type="match status" value="1"/>
</dbReference>